<proteinExistence type="predicted"/>
<dbReference type="NCBIfam" id="NF033635">
    <property type="entry name" value="SLATT_fungal"/>
    <property type="match status" value="1"/>
</dbReference>
<feature type="compositionally biased region" description="Polar residues" evidence="1">
    <location>
        <begin position="125"/>
        <end position="139"/>
    </location>
</feature>
<dbReference type="GeneID" id="19108807"/>
<feature type="region of interest" description="Disordered" evidence="1">
    <location>
        <begin position="319"/>
        <end position="352"/>
    </location>
</feature>
<organism evidence="4 5">
    <name type="scientific">Baudoinia panamericana (strain UAMH 10762)</name>
    <name type="common">Angels' share fungus</name>
    <name type="synonym">Baudoinia compniacensis (strain UAMH 10762)</name>
    <dbReference type="NCBI Taxonomy" id="717646"/>
    <lineage>
        <taxon>Eukaryota</taxon>
        <taxon>Fungi</taxon>
        <taxon>Dikarya</taxon>
        <taxon>Ascomycota</taxon>
        <taxon>Pezizomycotina</taxon>
        <taxon>Dothideomycetes</taxon>
        <taxon>Dothideomycetidae</taxon>
        <taxon>Mycosphaerellales</taxon>
        <taxon>Teratosphaeriaceae</taxon>
        <taxon>Baudoinia</taxon>
    </lineage>
</organism>
<accession>M2MHZ9</accession>
<dbReference type="RefSeq" id="XP_007676421.1">
    <property type="nucleotide sequence ID" value="XM_007678231.1"/>
</dbReference>
<dbReference type="AlphaFoldDB" id="M2MHZ9"/>
<dbReference type="OMA" id="DFCLENC"/>
<feature type="compositionally biased region" description="Low complexity" evidence="1">
    <location>
        <begin position="72"/>
        <end position="95"/>
    </location>
</feature>
<feature type="compositionally biased region" description="Polar residues" evidence="1">
    <location>
        <begin position="62"/>
        <end position="71"/>
    </location>
</feature>
<feature type="region of interest" description="Disordered" evidence="1">
    <location>
        <begin position="1"/>
        <end position="157"/>
    </location>
</feature>
<evidence type="ECO:0000256" key="2">
    <source>
        <dbReference type="SAM" id="Phobius"/>
    </source>
</evidence>
<dbReference type="eggNOG" id="ENOG502SVHM">
    <property type="taxonomic scope" value="Eukaryota"/>
</dbReference>
<evidence type="ECO:0000259" key="3">
    <source>
        <dbReference type="Pfam" id="PF18142"/>
    </source>
</evidence>
<dbReference type="InterPro" id="IPR041622">
    <property type="entry name" value="SLATT_fungi"/>
</dbReference>
<name>M2MHZ9_BAUPA</name>
<dbReference type="HOGENOM" id="CLU_860585_0_0_1"/>
<keyword evidence="5" id="KW-1185">Reference proteome</keyword>
<keyword evidence="2" id="KW-1133">Transmembrane helix</keyword>
<dbReference type="KEGG" id="bcom:BAUCODRAFT_147904"/>
<feature type="domain" description="SMODS and SLOG-associating 2TM effector" evidence="3">
    <location>
        <begin position="195"/>
        <end position="312"/>
    </location>
</feature>
<sequence>MHELPKDLTNSLRSWRGSAYGEPDNLRDSPSVLEKGPEYYGDKEFERALSPSDRSIILHPTASRQALNQVAQQQQQPPSPPQSHEQQQLANQQALQHHEALDQLHDLPPPRKPSVQTRLPPKKQATMQTPASAAKQSIFDQAKVEDPDSAANRLDDDLTPLAPEDFYELMGMRAPPDKQTNPKNLALRNGLYSRIQKAHHYIQTKYRLFDVFTYIFLLLQLILSAVFIILGSLTRVNTNIAIVVLGAVSTIIAGALTIMKGQGLPNRLRHTRDGLNNVIFEAEELYWDVGASKPVLYKDVKKLRTDFLRVMEEARKNHPDTWNSISQGVATGLKPPSRATNTSVPAAATPHP</sequence>
<feature type="compositionally biased region" description="Basic and acidic residues" evidence="1">
    <location>
        <begin position="35"/>
        <end position="47"/>
    </location>
</feature>
<dbReference type="PANTHER" id="PTHR38793">
    <property type="entry name" value="SLATT_FUNGAL DOMAIN-CONTAINING PROTEIN-RELATED"/>
    <property type="match status" value="1"/>
</dbReference>
<dbReference type="Pfam" id="PF18142">
    <property type="entry name" value="SLATT_fungal"/>
    <property type="match status" value="1"/>
</dbReference>
<dbReference type="OrthoDB" id="4472872at2759"/>
<feature type="transmembrane region" description="Helical" evidence="2">
    <location>
        <begin position="211"/>
        <end position="234"/>
    </location>
</feature>
<keyword evidence="2" id="KW-0812">Transmembrane</keyword>
<feature type="transmembrane region" description="Helical" evidence="2">
    <location>
        <begin position="240"/>
        <end position="259"/>
    </location>
</feature>
<reference evidence="4 5" key="1">
    <citation type="journal article" date="2012" name="PLoS Pathog.">
        <title>Diverse lifestyles and strategies of plant pathogenesis encoded in the genomes of eighteen Dothideomycetes fungi.</title>
        <authorList>
            <person name="Ohm R.A."/>
            <person name="Feau N."/>
            <person name="Henrissat B."/>
            <person name="Schoch C.L."/>
            <person name="Horwitz B.A."/>
            <person name="Barry K.W."/>
            <person name="Condon B.J."/>
            <person name="Copeland A.C."/>
            <person name="Dhillon B."/>
            <person name="Glaser F."/>
            <person name="Hesse C.N."/>
            <person name="Kosti I."/>
            <person name="LaButti K."/>
            <person name="Lindquist E.A."/>
            <person name="Lucas S."/>
            <person name="Salamov A.A."/>
            <person name="Bradshaw R.E."/>
            <person name="Ciuffetti L."/>
            <person name="Hamelin R.C."/>
            <person name="Kema G.H.J."/>
            <person name="Lawrence C."/>
            <person name="Scott J.A."/>
            <person name="Spatafora J.W."/>
            <person name="Turgeon B.G."/>
            <person name="de Wit P.J.G.M."/>
            <person name="Zhong S."/>
            <person name="Goodwin S.B."/>
            <person name="Grigoriev I.V."/>
        </authorList>
    </citation>
    <scope>NUCLEOTIDE SEQUENCE [LARGE SCALE GENOMIC DNA]</scope>
    <source>
        <strain evidence="4 5">UAMH 10762</strain>
    </source>
</reference>
<protein>
    <recommendedName>
        <fullName evidence="3">SMODS and SLOG-associating 2TM effector domain-containing protein</fullName>
    </recommendedName>
</protein>
<keyword evidence="2" id="KW-0472">Membrane</keyword>
<evidence type="ECO:0000256" key="1">
    <source>
        <dbReference type="SAM" id="MobiDB-lite"/>
    </source>
</evidence>
<evidence type="ECO:0000313" key="5">
    <source>
        <dbReference type="Proteomes" id="UP000011761"/>
    </source>
</evidence>
<dbReference type="Proteomes" id="UP000011761">
    <property type="component" value="Unassembled WGS sequence"/>
</dbReference>
<feature type="compositionally biased region" description="Polar residues" evidence="1">
    <location>
        <begin position="320"/>
        <end position="329"/>
    </location>
</feature>
<evidence type="ECO:0000313" key="4">
    <source>
        <dbReference type="EMBL" id="EMC96271.1"/>
    </source>
</evidence>
<dbReference type="EMBL" id="KB445555">
    <property type="protein sequence ID" value="EMC96271.1"/>
    <property type="molecule type" value="Genomic_DNA"/>
</dbReference>
<gene>
    <name evidence="4" type="ORF">BAUCODRAFT_147904</name>
</gene>
<feature type="compositionally biased region" description="Basic and acidic residues" evidence="1">
    <location>
        <begin position="96"/>
        <end position="109"/>
    </location>
</feature>
<dbReference type="PANTHER" id="PTHR38793:SF3">
    <property type="entry name" value="SMODS AND SLOG-ASSOCIATING 2TM EFFECTOR DOMAIN-CONTAINING PROTEIN"/>
    <property type="match status" value="1"/>
</dbReference>